<reference evidence="3" key="1">
    <citation type="submission" date="2016-06" db="UniProtKB">
        <authorList>
            <consortium name="WormBaseParasite"/>
        </authorList>
    </citation>
    <scope>IDENTIFICATION</scope>
</reference>
<accession>A0A183DFK2</accession>
<dbReference type="WBParaSite" id="GPUH_0000750201-mRNA-1">
    <property type="protein sequence ID" value="GPUH_0000750201-mRNA-1"/>
    <property type="gene ID" value="GPUH_0000750201"/>
</dbReference>
<dbReference type="AlphaFoldDB" id="A0A183DFK2"/>
<keyword evidence="2" id="KW-1185">Reference proteome</keyword>
<dbReference type="PANTHER" id="PTHR10796:SF112">
    <property type="entry name" value="PATCHED-RELATED PROTEIN 18"/>
    <property type="match status" value="1"/>
</dbReference>
<dbReference type="PANTHER" id="PTHR10796">
    <property type="entry name" value="PATCHED-RELATED"/>
    <property type="match status" value="1"/>
</dbReference>
<evidence type="ECO:0000313" key="2">
    <source>
        <dbReference type="Proteomes" id="UP000271098"/>
    </source>
</evidence>
<dbReference type="Proteomes" id="UP000271098">
    <property type="component" value="Unassembled WGS sequence"/>
</dbReference>
<dbReference type="OrthoDB" id="5819854at2759"/>
<name>A0A183DFK2_9BILA</name>
<dbReference type="GO" id="GO:0005886">
    <property type="term" value="C:plasma membrane"/>
    <property type="evidence" value="ECO:0007669"/>
    <property type="project" value="TreeGrafter"/>
</dbReference>
<gene>
    <name evidence="1" type="ORF">GPUH_LOCUS7492</name>
</gene>
<protein>
    <submittedName>
        <fullName evidence="3">DUF1995 domain-containing protein</fullName>
    </submittedName>
</protein>
<dbReference type="GO" id="GO:0018996">
    <property type="term" value="P:molting cycle, collagen and cuticulin-based cuticle"/>
    <property type="evidence" value="ECO:0007669"/>
    <property type="project" value="TreeGrafter"/>
</dbReference>
<dbReference type="EMBL" id="UYRT01019519">
    <property type="protein sequence ID" value="VDK58541.1"/>
    <property type="molecule type" value="Genomic_DNA"/>
</dbReference>
<proteinExistence type="predicted"/>
<organism evidence="3">
    <name type="scientific">Gongylonema pulchrum</name>
    <dbReference type="NCBI Taxonomy" id="637853"/>
    <lineage>
        <taxon>Eukaryota</taxon>
        <taxon>Metazoa</taxon>
        <taxon>Ecdysozoa</taxon>
        <taxon>Nematoda</taxon>
        <taxon>Chromadorea</taxon>
        <taxon>Rhabditida</taxon>
        <taxon>Spirurina</taxon>
        <taxon>Spiruromorpha</taxon>
        <taxon>Spiruroidea</taxon>
        <taxon>Gongylonematidae</taxon>
        <taxon>Gongylonema</taxon>
    </lineage>
</organism>
<evidence type="ECO:0000313" key="3">
    <source>
        <dbReference type="WBParaSite" id="GPUH_0000750201-mRNA-1"/>
    </source>
</evidence>
<dbReference type="GO" id="GO:0030659">
    <property type="term" value="C:cytoplasmic vesicle membrane"/>
    <property type="evidence" value="ECO:0007669"/>
    <property type="project" value="TreeGrafter"/>
</dbReference>
<sequence length="91" mass="10088">MNGDKVGLSSEKLFPYDSPLLPFVKIQTEIIFKEGGQVVVFVNNPGDFRAPEVIPELMQLVEHFEHATGSIGSASTHLWLIPYLSYVGIQV</sequence>
<dbReference type="GO" id="GO:0006897">
    <property type="term" value="P:endocytosis"/>
    <property type="evidence" value="ECO:0007669"/>
    <property type="project" value="TreeGrafter"/>
</dbReference>
<reference evidence="1 2" key="2">
    <citation type="submission" date="2018-11" db="EMBL/GenBank/DDBJ databases">
        <authorList>
            <consortium name="Pathogen Informatics"/>
        </authorList>
    </citation>
    <scope>NUCLEOTIDE SEQUENCE [LARGE SCALE GENOMIC DNA]</scope>
</reference>
<evidence type="ECO:0000313" key="1">
    <source>
        <dbReference type="EMBL" id="VDK58541.1"/>
    </source>
</evidence>
<dbReference type="InterPro" id="IPR051697">
    <property type="entry name" value="Patched_domain-protein"/>
</dbReference>